<feature type="domain" description="SUEL-type lectin" evidence="3">
    <location>
        <begin position="51"/>
        <end position="139"/>
    </location>
</feature>
<name>A0A553P0Y8_9TELE</name>
<dbReference type="AlphaFoldDB" id="A0A553P0Y8"/>
<evidence type="ECO:0000259" key="3">
    <source>
        <dbReference type="PROSITE" id="PS50228"/>
    </source>
</evidence>
<evidence type="ECO:0000313" key="4">
    <source>
        <dbReference type="EMBL" id="TRY71349.1"/>
    </source>
</evidence>
<dbReference type="Proteomes" id="UP000316079">
    <property type="component" value="Unassembled WGS sequence"/>
</dbReference>
<keyword evidence="1" id="KW-0430">Lectin</keyword>
<dbReference type="OrthoDB" id="1100386at2759"/>
<dbReference type="PANTHER" id="PTHR46780">
    <property type="entry name" value="PROTEIN EVA-1"/>
    <property type="match status" value="1"/>
</dbReference>
<dbReference type="InterPro" id="IPR000922">
    <property type="entry name" value="Lectin_gal-bd_dom"/>
</dbReference>
<feature type="non-terminal residue" evidence="4">
    <location>
        <position position="207"/>
    </location>
</feature>
<dbReference type="GO" id="GO:0030246">
    <property type="term" value="F:carbohydrate binding"/>
    <property type="evidence" value="ECO:0007669"/>
    <property type="project" value="UniProtKB-KW"/>
</dbReference>
<dbReference type="Gene3D" id="2.60.120.740">
    <property type="match status" value="1"/>
</dbReference>
<sequence>SKEICSTRKPLSQISRTDCSIDVPEIYRRCNGLHVCELDYVGRAPSDPCLASTRGYSSLRCETGKIQLNTVYYGRRDKTTCSQGRPSSQLQNTACYTQNKLASLSKSCNDKESCEVAAGDTTDCCFGIYKYLEITYFCNSVYSSIACADQECPDLLSKERPSMFKAPTNVFCWTTYVSVLLNCNILASNSVFSDPCVNGFKYLNISH</sequence>
<protein>
    <recommendedName>
        <fullName evidence="3">SUEL-type lectin domain-containing protein</fullName>
    </recommendedName>
</protein>
<dbReference type="InterPro" id="IPR043159">
    <property type="entry name" value="Lectin_gal-bd_sf"/>
</dbReference>
<organism evidence="4 5">
    <name type="scientific">Danionella cerebrum</name>
    <dbReference type="NCBI Taxonomy" id="2873325"/>
    <lineage>
        <taxon>Eukaryota</taxon>
        <taxon>Metazoa</taxon>
        <taxon>Chordata</taxon>
        <taxon>Craniata</taxon>
        <taxon>Vertebrata</taxon>
        <taxon>Euteleostomi</taxon>
        <taxon>Actinopterygii</taxon>
        <taxon>Neopterygii</taxon>
        <taxon>Teleostei</taxon>
        <taxon>Ostariophysi</taxon>
        <taxon>Cypriniformes</taxon>
        <taxon>Danionidae</taxon>
        <taxon>Danioninae</taxon>
        <taxon>Danionella</taxon>
    </lineage>
</organism>
<dbReference type="Pfam" id="PF02140">
    <property type="entry name" value="SUEL_Lectin"/>
    <property type="match status" value="1"/>
</dbReference>
<evidence type="ECO:0000256" key="2">
    <source>
        <dbReference type="ARBA" id="ARBA00022737"/>
    </source>
</evidence>
<dbReference type="PROSITE" id="PS50228">
    <property type="entry name" value="SUEL_LECTIN"/>
    <property type="match status" value="1"/>
</dbReference>
<evidence type="ECO:0000256" key="1">
    <source>
        <dbReference type="ARBA" id="ARBA00022734"/>
    </source>
</evidence>
<reference evidence="4 5" key="1">
    <citation type="journal article" date="2019" name="Sci. Data">
        <title>Hybrid genome assembly and annotation of Danionella translucida.</title>
        <authorList>
            <person name="Kadobianskyi M."/>
            <person name="Schulze L."/>
            <person name="Schuelke M."/>
            <person name="Judkewitz B."/>
        </authorList>
    </citation>
    <scope>NUCLEOTIDE SEQUENCE [LARGE SCALE GENOMIC DNA]</scope>
    <source>
        <strain evidence="4 5">Bolton</strain>
    </source>
</reference>
<keyword evidence="2" id="KW-0677">Repeat</keyword>
<proteinExistence type="predicted"/>
<gene>
    <name evidence="4" type="ORF">DNTS_021186</name>
</gene>
<keyword evidence="5" id="KW-1185">Reference proteome</keyword>
<accession>A0A553P0Y8</accession>
<evidence type="ECO:0000313" key="5">
    <source>
        <dbReference type="Proteomes" id="UP000316079"/>
    </source>
</evidence>
<feature type="non-terminal residue" evidence="4">
    <location>
        <position position="1"/>
    </location>
</feature>
<dbReference type="STRING" id="623744.A0A553P0Y8"/>
<dbReference type="EMBL" id="SRMA01026758">
    <property type="protein sequence ID" value="TRY71349.1"/>
    <property type="molecule type" value="Genomic_DNA"/>
</dbReference>
<comment type="caution">
    <text evidence="4">The sequence shown here is derived from an EMBL/GenBank/DDBJ whole genome shotgun (WGS) entry which is preliminary data.</text>
</comment>